<organism evidence="5 6">
    <name type="scientific">Cadophora malorum</name>
    <dbReference type="NCBI Taxonomy" id="108018"/>
    <lineage>
        <taxon>Eukaryota</taxon>
        <taxon>Fungi</taxon>
        <taxon>Dikarya</taxon>
        <taxon>Ascomycota</taxon>
        <taxon>Pezizomycotina</taxon>
        <taxon>Leotiomycetes</taxon>
        <taxon>Helotiales</taxon>
        <taxon>Ploettnerulaceae</taxon>
        <taxon>Cadophora</taxon>
    </lineage>
</organism>
<accession>A0A8H7WBY0</accession>
<dbReference type="AlphaFoldDB" id="A0A8H7WBY0"/>
<reference evidence="5" key="1">
    <citation type="submission" date="2021-02" db="EMBL/GenBank/DDBJ databases">
        <title>Genome sequence Cadophora malorum strain M34.</title>
        <authorList>
            <person name="Stefanovic E."/>
            <person name="Vu D."/>
            <person name="Scully C."/>
            <person name="Dijksterhuis J."/>
            <person name="Roader J."/>
            <person name="Houbraken J."/>
        </authorList>
    </citation>
    <scope>NUCLEOTIDE SEQUENCE</scope>
    <source>
        <strain evidence="5">M34</strain>
    </source>
</reference>
<dbReference type="EMBL" id="JAFJYH010000056">
    <property type="protein sequence ID" value="KAG4422009.1"/>
    <property type="molecule type" value="Genomic_DNA"/>
</dbReference>
<dbReference type="Pfam" id="PF00583">
    <property type="entry name" value="Acetyltransf_1"/>
    <property type="match status" value="1"/>
</dbReference>
<feature type="domain" description="N-acetyltransferase" evidence="4">
    <location>
        <begin position="8"/>
        <end position="174"/>
    </location>
</feature>
<protein>
    <recommendedName>
        <fullName evidence="4">N-acetyltransferase domain-containing protein</fullName>
    </recommendedName>
</protein>
<dbReference type="PANTHER" id="PTHR10545:SF29">
    <property type="entry name" value="GH14572P-RELATED"/>
    <property type="match status" value="1"/>
</dbReference>
<gene>
    <name evidence="5" type="ORF">IFR04_004868</name>
</gene>
<dbReference type="Gene3D" id="3.40.630.30">
    <property type="match status" value="1"/>
</dbReference>
<name>A0A8H7WBY0_9HELO</name>
<dbReference type="Proteomes" id="UP000664132">
    <property type="component" value="Unassembled WGS sequence"/>
</dbReference>
<dbReference type="InterPro" id="IPR000182">
    <property type="entry name" value="GNAT_dom"/>
</dbReference>
<dbReference type="PROSITE" id="PS51186">
    <property type="entry name" value="GNAT"/>
    <property type="match status" value="1"/>
</dbReference>
<evidence type="ECO:0000256" key="1">
    <source>
        <dbReference type="ARBA" id="ARBA00008694"/>
    </source>
</evidence>
<evidence type="ECO:0000259" key="4">
    <source>
        <dbReference type="PROSITE" id="PS51186"/>
    </source>
</evidence>
<dbReference type="InterPro" id="IPR016181">
    <property type="entry name" value="Acyl_CoA_acyltransferase"/>
</dbReference>
<evidence type="ECO:0000313" key="5">
    <source>
        <dbReference type="EMBL" id="KAG4422009.1"/>
    </source>
</evidence>
<dbReference type="FunFam" id="3.40.630.30:FF:000064">
    <property type="entry name" value="GNAT family acetyltransferase"/>
    <property type="match status" value="1"/>
</dbReference>
<proteinExistence type="inferred from homology"/>
<evidence type="ECO:0000256" key="3">
    <source>
        <dbReference type="ARBA" id="ARBA00023315"/>
    </source>
</evidence>
<keyword evidence="2" id="KW-0808">Transferase</keyword>
<dbReference type="CDD" id="cd04301">
    <property type="entry name" value="NAT_SF"/>
    <property type="match status" value="1"/>
</dbReference>
<dbReference type="SUPFAM" id="SSF55729">
    <property type="entry name" value="Acyl-CoA N-acyltransferases (Nat)"/>
    <property type="match status" value="1"/>
</dbReference>
<keyword evidence="6" id="KW-1185">Reference proteome</keyword>
<dbReference type="GO" id="GO:0008080">
    <property type="term" value="F:N-acetyltransferase activity"/>
    <property type="evidence" value="ECO:0007669"/>
    <property type="project" value="TreeGrafter"/>
</dbReference>
<comment type="caution">
    <text evidence="5">The sequence shown here is derived from an EMBL/GenBank/DDBJ whole genome shotgun (WGS) entry which is preliminary data.</text>
</comment>
<sequence>MSAPKEEVLIRHARREDVPTILQLIQELADYEKEPNAVEATPELLASTIAFAPSESSSTTSDESISSSRPARCVLLFTPSGEAAGMALYFYNYSTWKARPGIWLEDLFVREKYRGKGYGQRLIQELAKEVVEMKGGRLEWCVLKWNTPSIGFYESEKIGAKALSEWQTMRVDGEGLVKLAGGRGST</sequence>
<dbReference type="OrthoDB" id="7305308at2759"/>
<evidence type="ECO:0000313" key="6">
    <source>
        <dbReference type="Proteomes" id="UP000664132"/>
    </source>
</evidence>
<dbReference type="PANTHER" id="PTHR10545">
    <property type="entry name" value="DIAMINE N-ACETYLTRANSFERASE"/>
    <property type="match status" value="1"/>
</dbReference>
<dbReference type="InterPro" id="IPR051016">
    <property type="entry name" value="Diverse_Substrate_AcTransf"/>
</dbReference>
<comment type="similarity">
    <text evidence="1">Belongs to the acetyltransferase family.</text>
</comment>
<keyword evidence="3" id="KW-0012">Acyltransferase</keyword>
<evidence type="ECO:0000256" key="2">
    <source>
        <dbReference type="ARBA" id="ARBA00022679"/>
    </source>
</evidence>